<dbReference type="SUPFAM" id="SSF81321">
    <property type="entry name" value="Family A G protein-coupled receptor-like"/>
    <property type="match status" value="1"/>
</dbReference>
<keyword evidence="17" id="KW-1185">Reference proteome</keyword>
<feature type="transmembrane region" description="Helical" evidence="15">
    <location>
        <begin position="162"/>
        <end position="189"/>
    </location>
</feature>
<dbReference type="InterPro" id="IPR017452">
    <property type="entry name" value="GPCR_Rhodpsn_7TM"/>
</dbReference>
<dbReference type="KEGG" id="pmrn:116944678"/>
<evidence type="ECO:0000256" key="12">
    <source>
        <dbReference type="ARBA" id="ARBA00046191"/>
    </source>
</evidence>
<dbReference type="Proteomes" id="UP001318040">
    <property type="component" value="Chromosome 21"/>
</dbReference>
<feature type="transmembrane region" description="Helical" evidence="15">
    <location>
        <begin position="82"/>
        <end position="102"/>
    </location>
</feature>
<dbReference type="GO" id="GO:0004993">
    <property type="term" value="F:G protein-coupled serotonin receptor activity"/>
    <property type="evidence" value="ECO:0007669"/>
    <property type="project" value="InterPro"/>
</dbReference>
<dbReference type="GO" id="GO:0010008">
    <property type="term" value="C:endosome membrane"/>
    <property type="evidence" value="ECO:0007669"/>
    <property type="project" value="UniProtKB-SubCell"/>
</dbReference>
<dbReference type="GeneID" id="116944678"/>
<evidence type="ECO:0000313" key="18">
    <source>
        <dbReference type="RefSeq" id="XP_032814335.1"/>
    </source>
</evidence>
<feature type="transmembrane region" description="Helical" evidence="15">
    <location>
        <begin position="47"/>
        <end position="70"/>
    </location>
</feature>
<dbReference type="GO" id="GO:0001594">
    <property type="term" value="F:trace-amine receptor activity"/>
    <property type="evidence" value="ECO:0007669"/>
    <property type="project" value="TreeGrafter"/>
</dbReference>
<feature type="transmembrane region" description="Helical" evidence="15">
    <location>
        <begin position="209"/>
        <end position="231"/>
    </location>
</feature>
<evidence type="ECO:0000256" key="7">
    <source>
        <dbReference type="ARBA" id="ARBA00023040"/>
    </source>
</evidence>
<dbReference type="PROSITE" id="PS00237">
    <property type="entry name" value="G_PROTEIN_RECEP_F1_1"/>
    <property type="match status" value="1"/>
</dbReference>
<dbReference type="InterPro" id="IPR050569">
    <property type="entry name" value="TAAR"/>
</dbReference>
<evidence type="ECO:0000313" key="17">
    <source>
        <dbReference type="Proteomes" id="UP001318040"/>
    </source>
</evidence>
<keyword evidence="4" id="KW-1003">Cell membrane</keyword>
<evidence type="ECO:0000256" key="5">
    <source>
        <dbReference type="ARBA" id="ARBA00022692"/>
    </source>
</evidence>
<dbReference type="PRINTS" id="PR01059">
    <property type="entry name" value="5HT4RECEPTR"/>
</dbReference>
<keyword evidence="8 15" id="KW-0472">Membrane</keyword>
<comment type="subunit">
    <text evidence="13">Interacts (via C-terminus 330-346 AA) with GRK5; this interaction is promoted by 5-HT (serotonin).</text>
</comment>
<evidence type="ECO:0000256" key="4">
    <source>
        <dbReference type="ARBA" id="ARBA00022475"/>
    </source>
</evidence>
<dbReference type="Pfam" id="PF00001">
    <property type="entry name" value="7tm_1"/>
    <property type="match status" value="1"/>
</dbReference>
<keyword evidence="10 14" id="KW-0807">Transducer</keyword>
<comment type="similarity">
    <text evidence="14">Belongs to the G-protein coupled receptor 1 family.</text>
</comment>
<evidence type="ECO:0000256" key="1">
    <source>
        <dbReference type="ARBA" id="ARBA00004337"/>
    </source>
</evidence>
<dbReference type="RefSeq" id="XP_032814335.1">
    <property type="nucleotide sequence ID" value="XM_032958444.1"/>
</dbReference>
<dbReference type="AlphaFoldDB" id="A0AAJ7TCB3"/>
<evidence type="ECO:0000256" key="13">
    <source>
        <dbReference type="ARBA" id="ARBA00046802"/>
    </source>
</evidence>
<evidence type="ECO:0000256" key="11">
    <source>
        <dbReference type="ARBA" id="ARBA00031928"/>
    </source>
</evidence>
<proteinExistence type="inferred from homology"/>
<evidence type="ECO:0000256" key="15">
    <source>
        <dbReference type="SAM" id="Phobius"/>
    </source>
</evidence>
<comment type="function">
    <text evidence="12">G-protein coupled receptor for 5-hydroxytryptamine (serotonin), a biogenic hormone that functions as a neurotransmitter, a hormone and a mitogen. Ligand binding causes a conformation change that triggers signaling via guanine nucleotide-binding proteins (G proteins) and modulates the activity of downstream effectors. HTR4 is coupled to G(s) G alpha proteins and mediates activation of adenylate cyclase activity.</text>
</comment>
<keyword evidence="6 15" id="KW-1133">Transmembrane helix</keyword>
<gene>
    <name evidence="18" type="primary">LOC116944678</name>
</gene>
<dbReference type="PANTHER" id="PTHR24249:SF406">
    <property type="entry name" value="G-PROTEIN COUPLED RECEPTORS FAMILY 1 PROFILE DOMAIN-CONTAINING PROTEIN"/>
    <property type="match status" value="1"/>
</dbReference>
<keyword evidence="5 14" id="KW-0812">Transmembrane</keyword>
<dbReference type="InterPro" id="IPR001520">
    <property type="entry name" value="5HT4_rcpt"/>
</dbReference>
<dbReference type="GO" id="GO:0032098">
    <property type="term" value="P:regulation of appetite"/>
    <property type="evidence" value="ECO:0007669"/>
    <property type="project" value="InterPro"/>
</dbReference>
<accession>A0AAJ7TCB3</accession>
<keyword evidence="9 14" id="KW-0675">Receptor</keyword>
<reference evidence="18" key="1">
    <citation type="submission" date="2025-08" db="UniProtKB">
        <authorList>
            <consortium name="RefSeq"/>
        </authorList>
    </citation>
    <scope>IDENTIFICATION</scope>
    <source>
        <tissue evidence="18">Sperm</tissue>
    </source>
</reference>
<organism evidence="17 18">
    <name type="scientific">Petromyzon marinus</name>
    <name type="common">Sea lamprey</name>
    <dbReference type="NCBI Taxonomy" id="7757"/>
    <lineage>
        <taxon>Eukaryota</taxon>
        <taxon>Metazoa</taxon>
        <taxon>Chordata</taxon>
        <taxon>Craniata</taxon>
        <taxon>Vertebrata</taxon>
        <taxon>Cyclostomata</taxon>
        <taxon>Hyperoartia</taxon>
        <taxon>Petromyzontiformes</taxon>
        <taxon>Petromyzontidae</taxon>
        <taxon>Petromyzon</taxon>
    </lineage>
</organism>
<dbReference type="PANTHER" id="PTHR24249">
    <property type="entry name" value="HISTAMINE RECEPTOR-RELATED G-PROTEIN COUPLED RECEPTOR"/>
    <property type="match status" value="1"/>
</dbReference>
<evidence type="ECO:0000259" key="16">
    <source>
        <dbReference type="PROSITE" id="PS50262"/>
    </source>
</evidence>
<evidence type="ECO:0000256" key="6">
    <source>
        <dbReference type="ARBA" id="ARBA00022989"/>
    </source>
</evidence>
<dbReference type="GO" id="GO:0007268">
    <property type="term" value="P:chemical synaptic transmission"/>
    <property type="evidence" value="ECO:0007669"/>
    <property type="project" value="InterPro"/>
</dbReference>
<evidence type="ECO:0000256" key="2">
    <source>
        <dbReference type="ARBA" id="ARBA00004651"/>
    </source>
</evidence>
<protein>
    <recommendedName>
        <fullName evidence="3">5-hydroxytryptamine receptor 4</fullName>
    </recommendedName>
    <alternativeName>
        <fullName evidence="11">Serotonin receptor 4</fullName>
    </alternativeName>
</protein>
<keyword evidence="7 14" id="KW-0297">G-protein coupled receptor</keyword>
<dbReference type="Gene3D" id="1.20.1070.10">
    <property type="entry name" value="Rhodopsin 7-helix transmembrane proteins"/>
    <property type="match status" value="1"/>
</dbReference>
<dbReference type="InterPro" id="IPR000276">
    <property type="entry name" value="GPCR_Rhodpsn"/>
</dbReference>
<feature type="transmembrane region" description="Helical" evidence="15">
    <location>
        <begin position="275"/>
        <end position="293"/>
    </location>
</feature>
<dbReference type="GO" id="GO:0045202">
    <property type="term" value="C:synapse"/>
    <property type="evidence" value="ECO:0007669"/>
    <property type="project" value="GOC"/>
</dbReference>
<evidence type="ECO:0000256" key="14">
    <source>
        <dbReference type="RuleBase" id="RU000688"/>
    </source>
</evidence>
<name>A0AAJ7TCB3_PETMA</name>
<comment type="subcellular location">
    <subcellularLocation>
        <location evidence="2">Cell membrane</location>
        <topology evidence="2">Multi-pass membrane protein</topology>
    </subcellularLocation>
    <subcellularLocation>
        <location evidence="1">Endosome membrane</location>
        <topology evidence="1">Multi-pass membrane protein</topology>
    </subcellularLocation>
</comment>
<feature type="domain" description="G-protein coupled receptors family 1 profile" evidence="16">
    <location>
        <begin position="62"/>
        <end position="326"/>
    </location>
</feature>
<dbReference type="GO" id="GO:0005886">
    <property type="term" value="C:plasma membrane"/>
    <property type="evidence" value="ECO:0007669"/>
    <property type="project" value="UniProtKB-SubCell"/>
</dbReference>
<evidence type="ECO:0000256" key="10">
    <source>
        <dbReference type="ARBA" id="ARBA00023224"/>
    </source>
</evidence>
<dbReference type="PRINTS" id="PR00237">
    <property type="entry name" value="GPCRRHODOPSN"/>
</dbReference>
<evidence type="ECO:0000256" key="9">
    <source>
        <dbReference type="ARBA" id="ARBA00023170"/>
    </source>
</evidence>
<evidence type="ECO:0000256" key="3">
    <source>
        <dbReference type="ARBA" id="ARBA00015305"/>
    </source>
</evidence>
<evidence type="ECO:0000256" key="8">
    <source>
        <dbReference type="ARBA" id="ARBA00023136"/>
    </source>
</evidence>
<dbReference type="PROSITE" id="PS50262">
    <property type="entry name" value="G_PROTEIN_RECEP_F1_2"/>
    <property type="match status" value="1"/>
</dbReference>
<feature type="transmembrane region" description="Helical" evidence="15">
    <location>
        <begin position="313"/>
        <end position="333"/>
    </location>
</feature>
<sequence>MNSSLALGLMDGDPDRNASNVEPLICLIRDSGLRCRPARMSARIANIIFIVMIVTTVLNVLGNMTIIMAISYFRQLQVLPNTFTFSLAVADIMVGVVVMPFYTTQGVYDCWFYGQLFCKVHHFLDAFMCTASTWHLCCIAYERYLAICDPMHYRERFTWKTSALLLATAWLGSVFYVVPVMLGWIVIGIEDMMASRTCPNNCIFYMNKAFSSCGAFFTFMVPMTVMTLAYAKIYRVARKQARSISIQQKGSQGKSGFNKQQWAAMKREHNATKTVSIILGVFIFCYAPFFYTIVKDPWIDFRTNSFTWDMVNWFGHVNSAINPYLYGGFNRAFRNAIRIMFSRKFWQPGSRSAEL</sequence>